<dbReference type="PANTHER" id="PTHR10000">
    <property type="entry name" value="PHOSPHOSERINE PHOSPHATASE"/>
    <property type="match status" value="1"/>
</dbReference>
<dbReference type="PANTHER" id="PTHR10000:SF8">
    <property type="entry name" value="HAD SUPERFAMILY HYDROLASE-LIKE, TYPE 3"/>
    <property type="match status" value="1"/>
</dbReference>
<proteinExistence type="predicted"/>
<dbReference type="NCBIfam" id="TIGR00099">
    <property type="entry name" value="Cof-subfamily"/>
    <property type="match status" value="1"/>
</dbReference>
<reference evidence="2" key="1">
    <citation type="submission" date="2017-04" db="EMBL/GenBank/DDBJ databases">
        <title>Function of individual gut microbiota members based on whole genome sequencing of pure cultures obtained from chicken caecum.</title>
        <authorList>
            <person name="Medvecky M."/>
            <person name="Cejkova D."/>
            <person name="Polansky O."/>
            <person name="Karasova D."/>
            <person name="Kubasova T."/>
            <person name="Cizek A."/>
            <person name="Rychlik I."/>
        </authorList>
    </citation>
    <scope>NUCLEOTIDE SEQUENCE [LARGE SCALE GENOMIC DNA]</scope>
    <source>
        <strain evidence="2">An180</strain>
    </source>
</reference>
<accession>A0A1Y4LE99</accession>
<dbReference type="SFLD" id="SFLDS00003">
    <property type="entry name" value="Haloacid_Dehalogenase"/>
    <property type="match status" value="1"/>
</dbReference>
<dbReference type="SFLD" id="SFLDG01140">
    <property type="entry name" value="C2.B:_Phosphomannomutase_and_P"/>
    <property type="match status" value="1"/>
</dbReference>
<dbReference type="Pfam" id="PF08282">
    <property type="entry name" value="Hydrolase_3"/>
    <property type="match status" value="1"/>
</dbReference>
<dbReference type="InterPro" id="IPR006379">
    <property type="entry name" value="HAD-SF_hydro_IIB"/>
</dbReference>
<evidence type="ECO:0008006" key="3">
    <source>
        <dbReference type="Google" id="ProtNLM"/>
    </source>
</evidence>
<dbReference type="InterPro" id="IPR023214">
    <property type="entry name" value="HAD_sf"/>
</dbReference>
<dbReference type="GO" id="GO:0005829">
    <property type="term" value="C:cytosol"/>
    <property type="evidence" value="ECO:0007669"/>
    <property type="project" value="TreeGrafter"/>
</dbReference>
<evidence type="ECO:0000313" key="2">
    <source>
        <dbReference type="Proteomes" id="UP000195897"/>
    </source>
</evidence>
<dbReference type="PROSITE" id="PS01229">
    <property type="entry name" value="COF_2"/>
    <property type="match status" value="1"/>
</dbReference>
<evidence type="ECO:0000313" key="1">
    <source>
        <dbReference type="EMBL" id="OUP53829.1"/>
    </source>
</evidence>
<name>A0A1Y4LE99_9FIRM</name>
<dbReference type="Gene3D" id="3.30.1240.10">
    <property type="match status" value="1"/>
</dbReference>
<organism evidence="1 2">
    <name type="scientific">Butyricicoccus pullicaecorum</name>
    <dbReference type="NCBI Taxonomy" id="501571"/>
    <lineage>
        <taxon>Bacteria</taxon>
        <taxon>Bacillati</taxon>
        <taxon>Bacillota</taxon>
        <taxon>Clostridia</taxon>
        <taxon>Eubacteriales</taxon>
        <taxon>Butyricicoccaceae</taxon>
        <taxon>Butyricicoccus</taxon>
    </lineage>
</organism>
<dbReference type="GO" id="GO:0016791">
    <property type="term" value="F:phosphatase activity"/>
    <property type="evidence" value="ECO:0007669"/>
    <property type="project" value="TreeGrafter"/>
</dbReference>
<dbReference type="AlphaFoldDB" id="A0A1Y4LE99"/>
<dbReference type="GO" id="GO:0000287">
    <property type="term" value="F:magnesium ion binding"/>
    <property type="evidence" value="ECO:0007669"/>
    <property type="project" value="TreeGrafter"/>
</dbReference>
<dbReference type="InterPro" id="IPR000150">
    <property type="entry name" value="Cof"/>
</dbReference>
<dbReference type="Proteomes" id="UP000195897">
    <property type="component" value="Unassembled WGS sequence"/>
</dbReference>
<comment type="caution">
    <text evidence="1">The sequence shown here is derived from an EMBL/GenBank/DDBJ whole genome shotgun (WGS) entry which is preliminary data.</text>
</comment>
<dbReference type="Gene3D" id="3.40.50.1000">
    <property type="entry name" value="HAD superfamily/HAD-like"/>
    <property type="match status" value="1"/>
</dbReference>
<sequence length="264" mass="29333">MGKFDGIVLLSDMDGTLLDDQKHISEENQRAIDRFEREGGCFCIATGRPPMTTVDFEELLPADAPRVYLNGAFVRDGAGKTLASLPLNDEIWTLIDRIAQEFPMVGCELFASEQIYLHRSSPESMRHQQMASCEFTDFAQYRPGEPLYKANFTGQPEILAQVREACADLLAQYEAASSTPIFLEVTEKRASKGEALRTIKQELNAKRAYAIGDSGNDLSMLLAADFSFAPENADADILEIVSQVVRRNTQHAIAHAIEVIEQQL</sequence>
<dbReference type="EMBL" id="NFKK01000003">
    <property type="protein sequence ID" value="OUP53829.1"/>
    <property type="molecule type" value="Genomic_DNA"/>
</dbReference>
<gene>
    <name evidence="1" type="ORF">B5F17_04395</name>
</gene>
<dbReference type="RefSeq" id="WP_087371216.1">
    <property type="nucleotide sequence ID" value="NZ_NFKK01000003.1"/>
</dbReference>
<dbReference type="SUPFAM" id="SSF56784">
    <property type="entry name" value="HAD-like"/>
    <property type="match status" value="1"/>
</dbReference>
<dbReference type="NCBIfam" id="TIGR01484">
    <property type="entry name" value="HAD-SF-IIB"/>
    <property type="match status" value="1"/>
</dbReference>
<protein>
    <recommendedName>
        <fullName evidence="3">Haloacid dehalogenase</fullName>
    </recommendedName>
</protein>
<dbReference type="InterPro" id="IPR036412">
    <property type="entry name" value="HAD-like_sf"/>
</dbReference>